<dbReference type="EMBL" id="NRGO01000030">
    <property type="protein sequence ID" value="PCC48588.1"/>
    <property type="molecule type" value="Genomic_DNA"/>
</dbReference>
<evidence type="ECO:0000256" key="1">
    <source>
        <dbReference type="SAM" id="MobiDB-lite"/>
    </source>
</evidence>
<accession>A0A2A3Z326</accession>
<gene>
    <name evidence="3" type="ORF">CIK62_17730</name>
    <name evidence="2" type="ORF">CIK64_12715</name>
</gene>
<name>A0A2A3Z326_BREAU</name>
<evidence type="ECO:0000313" key="5">
    <source>
        <dbReference type="Proteomes" id="UP000217720"/>
    </source>
</evidence>
<protein>
    <submittedName>
        <fullName evidence="2">Uncharacterized protein</fullName>
    </submittedName>
</protein>
<dbReference type="RefSeq" id="WP_096161303.1">
    <property type="nucleotide sequence ID" value="NZ_JABUXX010000007.1"/>
</dbReference>
<feature type="compositionally biased region" description="Basic and acidic residues" evidence="1">
    <location>
        <begin position="36"/>
        <end position="51"/>
    </location>
</feature>
<feature type="region of interest" description="Disordered" evidence="1">
    <location>
        <begin position="28"/>
        <end position="51"/>
    </location>
</feature>
<organism evidence="2 4">
    <name type="scientific">Brevibacterium aurantiacum</name>
    <dbReference type="NCBI Taxonomy" id="273384"/>
    <lineage>
        <taxon>Bacteria</taxon>
        <taxon>Bacillati</taxon>
        <taxon>Actinomycetota</taxon>
        <taxon>Actinomycetes</taxon>
        <taxon>Micrococcales</taxon>
        <taxon>Brevibacteriaceae</taxon>
        <taxon>Brevibacterium</taxon>
    </lineage>
</organism>
<evidence type="ECO:0000313" key="2">
    <source>
        <dbReference type="EMBL" id="PCC45893.1"/>
    </source>
</evidence>
<proteinExistence type="predicted"/>
<dbReference type="Proteomes" id="UP000217720">
    <property type="component" value="Unassembled WGS sequence"/>
</dbReference>
<dbReference type="EMBL" id="NRGP01000018">
    <property type="protein sequence ID" value="PCC45893.1"/>
    <property type="molecule type" value="Genomic_DNA"/>
</dbReference>
<evidence type="ECO:0000313" key="3">
    <source>
        <dbReference type="EMBL" id="PCC48588.1"/>
    </source>
</evidence>
<comment type="caution">
    <text evidence="2">The sequence shown here is derived from an EMBL/GenBank/DDBJ whole genome shotgun (WGS) entry which is preliminary data.</text>
</comment>
<sequence length="85" mass="9372">MISARTKQSASLEYLLGKMTGLMVIGPEPGATAEGVRVEEEQVDRGKGGDLDEYARRPYHCWSECAHVPYEALGSDDQHGPRFYG</sequence>
<reference evidence="4 5" key="1">
    <citation type="journal article" date="2017" name="Elife">
        <title>Extensive horizontal gene transfer in cheese-associated bacteria.</title>
        <authorList>
            <person name="Bonham K.S."/>
            <person name="Wolfe B.E."/>
            <person name="Dutton R.J."/>
        </authorList>
    </citation>
    <scope>NUCLEOTIDE SEQUENCE [LARGE SCALE GENOMIC DNA]</scope>
    <source>
        <strain evidence="3 5">900_6</strain>
        <strain evidence="2 4">947_7</strain>
    </source>
</reference>
<dbReference type="AlphaFoldDB" id="A0A2A3Z326"/>
<dbReference type="Proteomes" id="UP000217564">
    <property type="component" value="Unassembled WGS sequence"/>
</dbReference>
<evidence type="ECO:0000313" key="4">
    <source>
        <dbReference type="Proteomes" id="UP000217564"/>
    </source>
</evidence>